<reference evidence="2" key="1">
    <citation type="journal article" date="2020" name="G3 (Bethesda)">
        <title>High-Quality Assemblies for Three Invasive Social Wasps from the &lt;i&gt;Vespula&lt;/i&gt; Genus.</title>
        <authorList>
            <person name="Harrop T.W.R."/>
            <person name="Guhlin J."/>
            <person name="McLaughlin G.M."/>
            <person name="Permina E."/>
            <person name="Stockwell P."/>
            <person name="Gilligan J."/>
            <person name="Le Lec M.F."/>
            <person name="Gruber M.A.M."/>
            <person name="Quinn O."/>
            <person name="Lovegrove M."/>
            <person name="Duncan E.J."/>
            <person name="Remnant E.J."/>
            <person name="Van Eeckhoven J."/>
            <person name="Graham B."/>
            <person name="Knapp R.A."/>
            <person name="Langford K.W."/>
            <person name="Kronenberg Z."/>
            <person name="Press M.O."/>
            <person name="Eacker S.M."/>
            <person name="Wilson-Rankin E.E."/>
            <person name="Purcell J."/>
            <person name="Lester P.J."/>
            <person name="Dearden P.K."/>
        </authorList>
    </citation>
    <scope>NUCLEOTIDE SEQUENCE</scope>
    <source>
        <strain evidence="2">Linc-1</strain>
    </source>
</reference>
<sequence length="179" mass="21200">MSNILNQISTRPIERMETRLRWKKGNLLERLFFDGNVIEGCFPNSILDELLESHDQAIRYNECNLNLKQSFICKNALPEPVTWTVRSLYRVFTEKLIWRSRFDGDDIEERQKLFENFNNLIPIQEFYYGESIFIIERTGFIAKLLIEKSLRTGPGMNRIYLLIHSEKGRTLLHNKLIST</sequence>
<evidence type="ECO:0000313" key="3">
    <source>
        <dbReference type="Proteomes" id="UP000617340"/>
    </source>
</evidence>
<dbReference type="InterPro" id="IPR013120">
    <property type="entry name" value="FAR_NAD-bd"/>
</dbReference>
<evidence type="ECO:0000313" key="2">
    <source>
        <dbReference type="EMBL" id="KAF7379255.1"/>
    </source>
</evidence>
<organism evidence="2 3">
    <name type="scientific">Vespula germanica</name>
    <name type="common">German yellow jacket</name>
    <name type="synonym">Paravespula germanica</name>
    <dbReference type="NCBI Taxonomy" id="30212"/>
    <lineage>
        <taxon>Eukaryota</taxon>
        <taxon>Metazoa</taxon>
        <taxon>Ecdysozoa</taxon>
        <taxon>Arthropoda</taxon>
        <taxon>Hexapoda</taxon>
        <taxon>Insecta</taxon>
        <taxon>Pterygota</taxon>
        <taxon>Neoptera</taxon>
        <taxon>Endopterygota</taxon>
        <taxon>Hymenoptera</taxon>
        <taxon>Apocrita</taxon>
        <taxon>Aculeata</taxon>
        <taxon>Vespoidea</taxon>
        <taxon>Vespidae</taxon>
        <taxon>Vespinae</taxon>
        <taxon>Vespula</taxon>
    </lineage>
</organism>
<dbReference type="Proteomes" id="UP000617340">
    <property type="component" value="Unassembled WGS sequence"/>
</dbReference>
<protein>
    <recommendedName>
        <fullName evidence="1">Thioester reductase (TE) domain-containing protein</fullName>
    </recommendedName>
</protein>
<keyword evidence="3" id="KW-1185">Reference proteome</keyword>
<proteinExistence type="predicted"/>
<gene>
    <name evidence="2" type="ORF">HZH68_017100</name>
</gene>
<feature type="domain" description="Thioester reductase (TE)" evidence="1">
    <location>
        <begin position="138"/>
        <end position="171"/>
    </location>
</feature>
<name>A0A834IZN5_VESGE</name>
<evidence type="ECO:0000259" key="1">
    <source>
        <dbReference type="Pfam" id="PF07993"/>
    </source>
</evidence>
<dbReference type="AlphaFoldDB" id="A0A834IZN5"/>
<dbReference type="EMBL" id="JACSDZ010000025">
    <property type="protein sequence ID" value="KAF7379255.1"/>
    <property type="molecule type" value="Genomic_DNA"/>
</dbReference>
<dbReference type="Pfam" id="PF07993">
    <property type="entry name" value="NAD_binding_4"/>
    <property type="match status" value="1"/>
</dbReference>
<accession>A0A834IZN5</accession>
<comment type="caution">
    <text evidence="2">The sequence shown here is derived from an EMBL/GenBank/DDBJ whole genome shotgun (WGS) entry which is preliminary data.</text>
</comment>